<gene>
    <name evidence="1" type="ORF">S01H1_20614</name>
</gene>
<evidence type="ECO:0000313" key="1">
    <source>
        <dbReference type="EMBL" id="GAF88471.1"/>
    </source>
</evidence>
<proteinExistence type="predicted"/>
<accession>X0TMJ6</accession>
<organism evidence="1">
    <name type="scientific">marine sediment metagenome</name>
    <dbReference type="NCBI Taxonomy" id="412755"/>
    <lineage>
        <taxon>unclassified sequences</taxon>
        <taxon>metagenomes</taxon>
        <taxon>ecological metagenomes</taxon>
    </lineage>
</organism>
<comment type="caution">
    <text evidence="1">The sequence shown here is derived from an EMBL/GenBank/DDBJ whole genome shotgun (WGS) entry which is preliminary data.</text>
</comment>
<reference evidence="1" key="1">
    <citation type="journal article" date="2014" name="Front. Microbiol.">
        <title>High frequency of phylogenetically diverse reductive dehalogenase-homologous genes in deep subseafloor sedimentary metagenomes.</title>
        <authorList>
            <person name="Kawai M."/>
            <person name="Futagami T."/>
            <person name="Toyoda A."/>
            <person name="Takaki Y."/>
            <person name="Nishi S."/>
            <person name="Hori S."/>
            <person name="Arai W."/>
            <person name="Tsubouchi T."/>
            <person name="Morono Y."/>
            <person name="Uchiyama I."/>
            <person name="Ito T."/>
            <person name="Fujiyama A."/>
            <person name="Inagaki F."/>
            <person name="Takami H."/>
        </authorList>
    </citation>
    <scope>NUCLEOTIDE SEQUENCE</scope>
    <source>
        <strain evidence="1">Expedition CK06-06</strain>
    </source>
</reference>
<protein>
    <submittedName>
        <fullName evidence="1">Uncharacterized protein</fullName>
    </submittedName>
</protein>
<sequence length="46" mass="5302">DTAYYRDGRGNIAWVDGHVTARTSKAINEKARWRRLWDPTQGVSPE</sequence>
<dbReference type="AlphaFoldDB" id="X0TMJ6"/>
<dbReference type="EMBL" id="BARS01011306">
    <property type="protein sequence ID" value="GAF88471.1"/>
    <property type="molecule type" value="Genomic_DNA"/>
</dbReference>
<feature type="non-terminal residue" evidence="1">
    <location>
        <position position="1"/>
    </location>
</feature>
<name>X0TMJ6_9ZZZZ</name>